<dbReference type="PROSITE" id="PS00392">
    <property type="entry name" value="DDC_GAD_HDC_YDC"/>
    <property type="match status" value="1"/>
</dbReference>
<dbReference type="AlphaFoldDB" id="A0A7C9FEM9"/>
<reference evidence="8 9" key="1">
    <citation type="submission" date="2019-10" db="EMBL/GenBank/DDBJ databases">
        <title>Draft Genome Sequence of Cytophagaceae sp. SJW1-29.</title>
        <authorList>
            <person name="Choi A."/>
        </authorList>
    </citation>
    <scope>NUCLEOTIDE SEQUENCE [LARGE SCALE GENOMIC DNA]</scope>
    <source>
        <strain evidence="8 9">SJW1-29</strain>
    </source>
</reference>
<dbReference type="InterPro" id="IPR015421">
    <property type="entry name" value="PyrdxlP-dep_Trfase_major"/>
</dbReference>
<dbReference type="PANTHER" id="PTHR11999">
    <property type="entry name" value="GROUP II PYRIDOXAL-5-PHOSPHATE DECARBOXYLASE"/>
    <property type="match status" value="1"/>
</dbReference>
<proteinExistence type="inferred from homology"/>
<evidence type="ECO:0000256" key="6">
    <source>
        <dbReference type="PIRSR" id="PIRSR602129-50"/>
    </source>
</evidence>
<feature type="modified residue" description="N6-(pyridoxal phosphate)lysine" evidence="6">
    <location>
        <position position="310"/>
    </location>
</feature>
<dbReference type="Pfam" id="PF00282">
    <property type="entry name" value="Pyridoxal_deC"/>
    <property type="match status" value="1"/>
</dbReference>
<dbReference type="GO" id="GO:0008483">
    <property type="term" value="F:transaminase activity"/>
    <property type="evidence" value="ECO:0007669"/>
    <property type="project" value="UniProtKB-KW"/>
</dbReference>
<dbReference type="InterPro" id="IPR021115">
    <property type="entry name" value="Pyridoxal-P_BS"/>
</dbReference>
<evidence type="ECO:0000256" key="2">
    <source>
        <dbReference type="ARBA" id="ARBA00009533"/>
    </source>
</evidence>
<dbReference type="InterPro" id="IPR010977">
    <property type="entry name" value="Aromatic_deC"/>
</dbReference>
<evidence type="ECO:0000256" key="5">
    <source>
        <dbReference type="ARBA" id="ARBA00023239"/>
    </source>
</evidence>
<dbReference type="Proteomes" id="UP000479293">
    <property type="component" value="Unassembled WGS sequence"/>
</dbReference>
<organism evidence="8 9">
    <name type="scientific">Salmonirosea aquatica</name>
    <dbReference type="NCBI Taxonomy" id="2654236"/>
    <lineage>
        <taxon>Bacteria</taxon>
        <taxon>Pseudomonadati</taxon>
        <taxon>Bacteroidota</taxon>
        <taxon>Cytophagia</taxon>
        <taxon>Cytophagales</taxon>
        <taxon>Spirosomataceae</taxon>
        <taxon>Salmonirosea</taxon>
    </lineage>
</organism>
<comment type="caution">
    <text evidence="8">The sequence shown here is derived from an EMBL/GenBank/DDBJ whole genome shotgun (WGS) entry which is preliminary data.</text>
</comment>
<keyword evidence="4 6" id="KW-0663">Pyridoxal phosphate</keyword>
<dbReference type="PANTHER" id="PTHR11999:SF70">
    <property type="entry name" value="MIP05841P"/>
    <property type="match status" value="1"/>
</dbReference>
<dbReference type="InterPro" id="IPR015422">
    <property type="entry name" value="PyrdxlP-dep_Trfase_small"/>
</dbReference>
<dbReference type="GO" id="GO:0030170">
    <property type="term" value="F:pyridoxal phosphate binding"/>
    <property type="evidence" value="ECO:0007669"/>
    <property type="project" value="InterPro"/>
</dbReference>
<sequence length="500" mass="56680">MDTNPEPFESLDLDPEEFRKLGYRSVDMITDYYASIRELPVFPNSTSVEVEEVFRENLPETGQDPQHILDEWQSKVLPYTTHLGSPRYFGFVNGSGTMIGTLAEALAASVNMNTGGWKPAPAATEIERQTIAWMAELIHYPTDCGGLFTSGGTMANFTALQTALRNIAPYDTTVKGLQNKAFSGRFTVYMSDHEGHISIVRAADLLNLGRESIRLVKSREDFTMDTQDLEQKLDEDIAQGDVPFCVVGQVGSINVGAIDPLVEIAEICRQRGIWFHADGACGAVGAMLPEKRPQYQGLELADSVTLDPHKWLYIPYECGCVLVRYPEKLRRAFSLTAPYLRGTLPSDYTGLWYLDYGPQMSRGFRALKVWMSLKHYGAEGYRNLLSQNIRCVEYLDACVRRDKDFEPLHKPNLLMYCFRYAPRDLRQRWDDPETLNDYLDQLNQQIADEIQRSGVAFIMTSRIRGRVIIRLSVCSHRTTPEDIDIVLAKLKEIGEKLIRM</sequence>
<dbReference type="SUPFAM" id="SSF53383">
    <property type="entry name" value="PLP-dependent transferases"/>
    <property type="match status" value="1"/>
</dbReference>
<dbReference type="PRINTS" id="PR00800">
    <property type="entry name" value="YHDCRBOXLASE"/>
</dbReference>
<evidence type="ECO:0000256" key="1">
    <source>
        <dbReference type="ARBA" id="ARBA00001933"/>
    </source>
</evidence>
<keyword evidence="9" id="KW-1185">Reference proteome</keyword>
<dbReference type="RefSeq" id="WP_152763364.1">
    <property type="nucleotide sequence ID" value="NZ_WHLY01000002.1"/>
</dbReference>
<comment type="similarity">
    <text evidence="2 7">Belongs to the group II decarboxylase family.</text>
</comment>
<evidence type="ECO:0000256" key="7">
    <source>
        <dbReference type="RuleBase" id="RU000382"/>
    </source>
</evidence>
<evidence type="ECO:0000313" key="8">
    <source>
        <dbReference type="EMBL" id="MPR35907.1"/>
    </source>
</evidence>
<keyword evidence="8" id="KW-0808">Transferase</keyword>
<gene>
    <name evidence="8" type="ORF">GBK04_21775</name>
</gene>
<name>A0A7C9FEM9_9BACT</name>
<protein>
    <submittedName>
        <fullName evidence="8">Aminotransferase class V-fold PLP-dependent enzyme</fullName>
    </submittedName>
</protein>
<dbReference type="Gene3D" id="1.20.1340.10">
    <property type="entry name" value="dopa decarboxylase, N-terminal domain"/>
    <property type="match status" value="1"/>
</dbReference>
<accession>A0A7C9FEM9</accession>
<dbReference type="GO" id="GO:0019752">
    <property type="term" value="P:carboxylic acid metabolic process"/>
    <property type="evidence" value="ECO:0007669"/>
    <property type="project" value="InterPro"/>
</dbReference>
<dbReference type="InterPro" id="IPR015424">
    <property type="entry name" value="PyrdxlP-dep_Trfase"/>
</dbReference>
<keyword evidence="5 7" id="KW-0456">Lyase</keyword>
<dbReference type="Gene3D" id="3.90.1150.10">
    <property type="entry name" value="Aspartate Aminotransferase, domain 1"/>
    <property type="match status" value="1"/>
</dbReference>
<comment type="cofactor">
    <cofactor evidence="1 6 7">
        <name>pyridoxal 5'-phosphate</name>
        <dbReference type="ChEBI" id="CHEBI:597326"/>
    </cofactor>
</comment>
<dbReference type="GO" id="GO:0016831">
    <property type="term" value="F:carboxy-lyase activity"/>
    <property type="evidence" value="ECO:0007669"/>
    <property type="project" value="UniProtKB-KW"/>
</dbReference>
<evidence type="ECO:0000256" key="3">
    <source>
        <dbReference type="ARBA" id="ARBA00022793"/>
    </source>
</evidence>
<dbReference type="EMBL" id="WHLY01000002">
    <property type="protein sequence ID" value="MPR35907.1"/>
    <property type="molecule type" value="Genomic_DNA"/>
</dbReference>
<dbReference type="Gene3D" id="3.40.640.10">
    <property type="entry name" value="Type I PLP-dependent aspartate aminotransferase-like (Major domain)"/>
    <property type="match status" value="1"/>
</dbReference>
<keyword evidence="3" id="KW-0210">Decarboxylase</keyword>
<dbReference type="InterPro" id="IPR002129">
    <property type="entry name" value="PyrdxlP-dep_de-COase"/>
</dbReference>
<keyword evidence="8" id="KW-0032">Aminotransferase</keyword>
<dbReference type="GO" id="GO:0006520">
    <property type="term" value="P:amino acid metabolic process"/>
    <property type="evidence" value="ECO:0007669"/>
    <property type="project" value="InterPro"/>
</dbReference>
<evidence type="ECO:0000256" key="4">
    <source>
        <dbReference type="ARBA" id="ARBA00022898"/>
    </source>
</evidence>
<evidence type="ECO:0000313" key="9">
    <source>
        <dbReference type="Proteomes" id="UP000479293"/>
    </source>
</evidence>